<evidence type="ECO:0000313" key="9">
    <source>
        <dbReference type="EMBL" id="OIJ94533.1"/>
    </source>
</evidence>
<evidence type="ECO:0000313" key="10">
    <source>
        <dbReference type="Proteomes" id="UP000179935"/>
    </source>
</evidence>
<keyword evidence="10" id="KW-1185">Reference proteome</keyword>
<evidence type="ECO:0000256" key="2">
    <source>
        <dbReference type="ARBA" id="ARBA00022617"/>
    </source>
</evidence>
<dbReference type="InterPro" id="IPR017972">
    <property type="entry name" value="Cyt_P450_CS"/>
</dbReference>
<dbReference type="InterPro" id="IPR002397">
    <property type="entry name" value="Cyt_P450_B"/>
</dbReference>
<organism evidence="9 10">
    <name type="scientific">Streptomyces colonosanans</name>
    <dbReference type="NCBI Taxonomy" id="1428652"/>
    <lineage>
        <taxon>Bacteria</taxon>
        <taxon>Bacillati</taxon>
        <taxon>Actinomycetota</taxon>
        <taxon>Actinomycetes</taxon>
        <taxon>Kitasatosporales</taxon>
        <taxon>Streptomycetaceae</taxon>
        <taxon>Streptomyces</taxon>
    </lineage>
</organism>
<dbReference type="PRINTS" id="PR00359">
    <property type="entry name" value="BP450"/>
</dbReference>
<dbReference type="EMBL" id="MLYP01000027">
    <property type="protein sequence ID" value="OIJ94533.1"/>
    <property type="molecule type" value="Genomic_DNA"/>
</dbReference>
<comment type="similarity">
    <text evidence="1 7">Belongs to the cytochrome P450 family.</text>
</comment>
<evidence type="ECO:0000256" key="7">
    <source>
        <dbReference type="RuleBase" id="RU000461"/>
    </source>
</evidence>
<dbReference type="PROSITE" id="PS00086">
    <property type="entry name" value="CYTOCHROME_P450"/>
    <property type="match status" value="1"/>
</dbReference>
<keyword evidence="5 7" id="KW-0408">Iron</keyword>
<keyword evidence="6 7" id="KW-0503">Monooxygenase</keyword>
<dbReference type="RefSeq" id="WP_071365916.1">
    <property type="nucleotide sequence ID" value="NZ_MLYP01000027.1"/>
</dbReference>
<evidence type="ECO:0000256" key="4">
    <source>
        <dbReference type="ARBA" id="ARBA00023002"/>
    </source>
</evidence>
<dbReference type="SUPFAM" id="SSF48264">
    <property type="entry name" value="Cytochrome P450"/>
    <property type="match status" value="1"/>
</dbReference>
<dbReference type="GO" id="GO:0016705">
    <property type="term" value="F:oxidoreductase activity, acting on paired donors, with incorporation or reduction of molecular oxygen"/>
    <property type="evidence" value="ECO:0007669"/>
    <property type="project" value="InterPro"/>
</dbReference>
<dbReference type="PRINTS" id="PR00385">
    <property type="entry name" value="P450"/>
</dbReference>
<keyword evidence="2 7" id="KW-0349">Heme</keyword>
<dbReference type="FunFam" id="1.10.630.10:FF:000018">
    <property type="entry name" value="Cytochrome P450 monooxygenase"/>
    <property type="match status" value="1"/>
</dbReference>
<gene>
    <name evidence="9" type="ORF">BIV24_10230</name>
</gene>
<dbReference type="InterPro" id="IPR001128">
    <property type="entry name" value="Cyt_P450"/>
</dbReference>
<reference evidence="9 10" key="1">
    <citation type="submission" date="2016-10" db="EMBL/GenBank/DDBJ databases">
        <title>Genome sequence of Streptomyces sp. MUSC 93.</title>
        <authorList>
            <person name="Lee L.-H."/>
            <person name="Ser H.-L."/>
            <person name="Law J.W.-F."/>
        </authorList>
    </citation>
    <scope>NUCLEOTIDE SEQUENCE [LARGE SCALE GENOMIC DNA]</scope>
    <source>
        <strain evidence="9 10">MUSC 93</strain>
    </source>
</reference>
<sequence>MTPQPPSTRTPGPEAEVLDFPLPPPGTMGPPEKCAQLRASRPVAKVRMPMDATAWYATRYEDVKELIADSRLIRPTINDWPSRPDFADDGPRLVTMAELEGPRHLALRRAVASAFSSRAVRDRLPRIRELAEHLLQEFEEGGRPGDLVAGFTEPFPLLVLCDLVGIPVQDRDWFLPVLAAALDDMVTSEEGRRVTDLLHEYVAELIAQKRHRPGDDVLTLLVRQCEDGTLTDEDVMAFGLSMLTVGFGISGFFLADSVHTLLERPDEWARLRDHRDLMPAAVEEILRYMPVMNGTVLLQATEDIEVGGQNIHQGDVVIPVLASANRDGSVFTDAARLDLCRADNPHLAFGRGPHNCIGAHLARAELTVGIEVLSDRFPRLRPADGQQPLWNDQSVTKSPLTLPVTW</sequence>
<comment type="caution">
    <text evidence="9">The sequence shown here is derived from an EMBL/GenBank/DDBJ whole genome shotgun (WGS) entry which is preliminary data.</text>
</comment>
<dbReference type="PANTHER" id="PTHR46696">
    <property type="entry name" value="P450, PUTATIVE (EUROFUNG)-RELATED"/>
    <property type="match status" value="1"/>
</dbReference>
<dbReference type="Pfam" id="PF00067">
    <property type="entry name" value="p450"/>
    <property type="match status" value="1"/>
</dbReference>
<name>A0A1S2PLD8_9ACTN</name>
<proteinExistence type="inferred from homology"/>
<evidence type="ECO:0000256" key="3">
    <source>
        <dbReference type="ARBA" id="ARBA00022723"/>
    </source>
</evidence>
<keyword evidence="3 7" id="KW-0479">Metal-binding</keyword>
<dbReference type="AlphaFoldDB" id="A0A1S2PLD8"/>
<dbReference type="InterPro" id="IPR036396">
    <property type="entry name" value="Cyt_P450_sf"/>
</dbReference>
<feature type="region of interest" description="Disordered" evidence="8">
    <location>
        <begin position="1"/>
        <end position="30"/>
    </location>
</feature>
<evidence type="ECO:0000256" key="8">
    <source>
        <dbReference type="SAM" id="MobiDB-lite"/>
    </source>
</evidence>
<evidence type="ECO:0000256" key="5">
    <source>
        <dbReference type="ARBA" id="ARBA00023004"/>
    </source>
</evidence>
<dbReference type="STRING" id="1428652.BIV24_10230"/>
<keyword evidence="4 7" id="KW-0560">Oxidoreductase</keyword>
<evidence type="ECO:0000256" key="6">
    <source>
        <dbReference type="ARBA" id="ARBA00023033"/>
    </source>
</evidence>
<dbReference type="GO" id="GO:0005506">
    <property type="term" value="F:iron ion binding"/>
    <property type="evidence" value="ECO:0007669"/>
    <property type="project" value="InterPro"/>
</dbReference>
<dbReference type="Gene3D" id="1.10.630.10">
    <property type="entry name" value="Cytochrome P450"/>
    <property type="match status" value="1"/>
</dbReference>
<protein>
    <submittedName>
        <fullName evidence="9">Cytochrome</fullName>
    </submittedName>
</protein>
<accession>A0A1S2PLD8</accession>
<dbReference type="Proteomes" id="UP000179935">
    <property type="component" value="Unassembled WGS sequence"/>
</dbReference>
<evidence type="ECO:0000256" key="1">
    <source>
        <dbReference type="ARBA" id="ARBA00010617"/>
    </source>
</evidence>
<dbReference type="GO" id="GO:0020037">
    <property type="term" value="F:heme binding"/>
    <property type="evidence" value="ECO:0007669"/>
    <property type="project" value="InterPro"/>
</dbReference>
<dbReference type="PANTHER" id="PTHR46696:SF1">
    <property type="entry name" value="CYTOCHROME P450 YJIB-RELATED"/>
    <property type="match status" value="1"/>
</dbReference>
<dbReference type="GO" id="GO:0004497">
    <property type="term" value="F:monooxygenase activity"/>
    <property type="evidence" value="ECO:0007669"/>
    <property type="project" value="UniProtKB-KW"/>
</dbReference>